<accession>A0A811UVJ7</accession>
<evidence type="ECO:0000313" key="1">
    <source>
        <dbReference type="EMBL" id="CAD7001747.1"/>
    </source>
</evidence>
<evidence type="ECO:0000313" key="2">
    <source>
        <dbReference type="Proteomes" id="UP000606786"/>
    </source>
</evidence>
<dbReference type="Proteomes" id="UP000606786">
    <property type="component" value="Unassembled WGS sequence"/>
</dbReference>
<reference evidence="1" key="1">
    <citation type="submission" date="2020-11" db="EMBL/GenBank/DDBJ databases">
        <authorList>
            <person name="Whitehead M."/>
        </authorList>
    </citation>
    <scope>NUCLEOTIDE SEQUENCE</scope>
    <source>
        <strain evidence="1">EGII</strain>
    </source>
</reference>
<comment type="caution">
    <text evidence="1">The sequence shown here is derived from an EMBL/GenBank/DDBJ whole genome shotgun (WGS) entry which is preliminary data.</text>
</comment>
<feature type="non-terminal residue" evidence="1">
    <location>
        <position position="1"/>
    </location>
</feature>
<proteinExistence type="predicted"/>
<dbReference type="EMBL" id="CAJHJT010000023">
    <property type="protein sequence ID" value="CAD7001747.1"/>
    <property type="molecule type" value="Genomic_DNA"/>
</dbReference>
<dbReference type="AlphaFoldDB" id="A0A811UVJ7"/>
<gene>
    <name evidence="1" type="ORF">CCAP1982_LOCUS10237</name>
</gene>
<feature type="non-terminal residue" evidence="1">
    <location>
        <position position="52"/>
    </location>
</feature>
<sequence>MKRFDHLVLDDPNLIKTDQVMLELGAHNYQQIIPPGLFKPDNGNVVAQNTAL</sequence>
<keyword evidence="2" id="KW-1185">Reference proteome</keyword>
<organism evidence="1 2">
    <name type="scientific">Ceratitis capitata</name>
    <name type="common">Mediterranean fruit fly</name>
    <name type="synonym">Tephritis capitata</name>
    <dbReference type="NCBI Taxonomy" id="7213"/>
    <lineage>
        <taxon>Eukaryota</taxon>
        <taxon>Metazoa</taxon>
        <taxon>Ecdysozoa</taxon>
        <taxon>Arthropoda</taxon>
        <taxon>Hexapoda</taxon>
        <taxon>Insecta</taxon>
        <taxon>Pterygota</taxon>
        <taxon>Neoptera</taxon>
        <taxon>Endopterygota</taxon>
        <taxon>Diptera</taxon>
        <taxon>Brachycera</taxon>
        <taxon>Muscomorpha</taxon>
        <taxon>Tephritoidea</taxon>
        <taxon>Tephritidae</taxon>
        <taxon>Ceratitis</taxon>
        <taxon>Ceratitis</taxon>
    </lineage>
</organism>
<name>A0A811UVJ7_CERCA</name>
<protein>
    <submittedName>
        <fullName evidence="1">(Mediterranean fruit fly) hypothetical protein</fullName>
    </submittedName>
</protein>